<dbReference type="EMBL" id="MUMY01000001">
    <property type="protein sequence ID" value="ONM50720.1"/>
    <property type="molecule type" value="Genomic_DNA"/>
</dbReference>
<accession>A0A1V2TMF8</accession>
<dbReference type="Gene3D" id="3.40.50.10540">
    <property type="entry name" value="Crotonobetainyl-coa:carnitine coa-transferase, domain 1"/>
    <property type="match status" value="1"/>
</dbReference>
<proteinExistence type="predicted"/>
<comment type="caution">
    <text evidence="2">The sequence shown here is derived from an EMBL/GenBank/DDBJ whole genome shotgun (WGS) entry which is preliminary data.</text>
</comment>
<dbReference type="Gene3D" id="3.30.1540.10">
    <property type="entry name" value="formyl-coa transferase, domain 3"/>
    <property type="match status" value="1"/>
</dbReference>
<dbReference type="GO" id="GO:0008410">
    <property type="term" value="F:CoA-transferase activity"/>
    <property type="evidence" value="ECO:0007669"/>
    <property type="project" value="TreeGrafter"/>
</dbReference>
<dbReference type="InterPro" id="IPR044855">
    <property type="entry name" value="CoA-Trfase_III_dom3_sf"/>
</dbReference>
<organism evidence="2 3">
    <name type="scientific">Nocardia donostiensis</name>
    <dbReference type="NCBI Taxonomy" id="1538463"/>
    <lineage>
        <taxon>Bacteria</taxon>
        <taxon>Bacillati</taxon>
        <taxon>Actinomycetota</taxon>
        <taxon>Actinomycetes</taxon>
        <taxon>Mycobacteriales</taxon>
        <taxon>Nocardiaceae</taxon>
        <taxon>Nocardia</taxon>
    </lineage>
</organism>
<dbReference type="InterPro" id="IPR023606">
    <property type="entry name" value="CoA-Trfase_III_dom_1_sf"/>
</dbReference>
<evidence type="ECO:0000256" key="1">
    <source>
        <dbReference type="ARBA" id="ARBA00022679"/>
    </source>
</evidence>
<dbReference type="Proteomes" id="UP000188836">
    <property type="component" value="Unassembled WGS sequence"/>
</dbReference>
<dbReference type="OrthoDB" id="9797653at2"/>
<dbReference type="InterPro" id="IPR050483">
    <property type="entry name" value="CoA-transferase_III_domain"/>
</dbReference>
<evidence type="ECO:0000313" key="2">
    <source>
        <dbReference type="EMBL" id="ONM50720.1"/>
    </source>
</evidence>
<keyword evidence="1 2" id="KW-0808">Transferase</keyword>
<name>A0A1V2TMF8_9NOCA</name>
<dbReference type="PANTHER" id="PTHR48207">
    <property type="entry name" value="SUCCINATE--HYDROXYMETHYLGLUTARATE COA-TRANSFERASE"/>
    <property type="match status" value="1"/>
</dbReference>
<keyword evidence="3" id="KW-1185">Reference proteome</keyword>
<dbReference type="STRING" id="1538463.B0T36_24320"/>
<dbReference type="SUPFAM" id="SSF89796">
    <property type="entry name" value="CoA-transferase family III (CaiB/BaiF)"/>
    <property type="match status" value="1"/>
</dbReference>
<dbReference type="InterPro" id="IPR003673">
    <property type="entry name" value="CoA-Trfase_fam_III"/>
</dbReference>
<evidence type="ECO:0000313" key="3">
    <source>
        <dbReference type="Proteomes" id="UP000188836"/>
    </source>
</evidence>
<gene>
    <name evidence="2" type="ORF">B0T46_02285</name>
</gene>
<dbReference type="Pfam" id="PF02515">
    <property type="entry name" value="CoA_transf_3"/>
    <property type="match status" value="1"/>
</dbReference>
<protein>
    <submittedName>
        <fullName evidence="2">Formyl-CoA transferase</fullName>
    </submittedName>
</protein>
<dbReference type="RefSeq" id="WP_077114701.1">
    <property type="nucleotide sequence ID" value="NZ_LOKT01000023.1"/>
</dbReference>
<reference evidence="2 3" key="1">
    <citation type="journal article" date="2016" name="Antonie Van Leeuwenhoek">
        <title>Nocardia donostiensis sp. nov., isolated from human respiratory specimens.</title>
        <authorList>
            <person name="Ercibengoa M."/>
            <person name="Bell M."/>
            <person name="Marimon J.M."/>
            <person name="Humrighouse B."/>
            <person name="Klenk H.P."/>
            <person name="Potter G."/>
            <person name="Perez-Trallero E."/>
        </authorList>
    </citation>
    <scope>NUCLEOTIDE SEQUENCE [LARGE SCALE GENOMIC DNA]</scope>
    <source>
        <strain evidence="2 3">X1655</strain>
    </source>
</reference>
<dbReference type="PANTHER" id="PTHR48207:SF3">
    <property type="entry name" value="SUCCINATE--HYDROXYMETHYLGLUTARATE COA-TRANSFERASE"/>
    <property type="match status" value="1"/>
</dbReference>
<dbReference type="AlphaFoldDB" id="A0A1V2TMF8"/>
<sequence length="421" mass="45500">MSNRPLEGVRVLELGNYVAAPTAGRILGDFGAEVIKVERPGTGDELRNWRLYGGDTSMLYRTINRNKKSITLDLRTETGRGIVLDLIRQCDVLLENFRPGMLEKWGLGPQVLEEVNPDLVLTRISAYGQTGPLAARPGFAAVAEAVGGLRELVGDPDRPPVRVGVSIGDSIAGIYAAFGTVMALFQRERRAPQSGAAAPLADRTIDVALNEAILSVMESLVPDYLAYGINRERVGGRMEGIAPSNAYPCSDGTSIIIGGNGDAIFQRYMRVIERPDLAADPELQDNAGRWRHRDRLDAAIGAWTVRHTRDEALRILEAEAIPCGPIYTAADIVADEQYAARNMIQTFPVDVGEPEPKAVGFTGIVPVLGGQSLPIRNIGPDLGEHTREVLREILGMSDEQITEVVGDGAGNSRAETAPETR</sequence>